<dbReference type="RefSeq" id="WP_081129944.1">
    <property type="nucleotide sequence ID" value="NZ_LDOS01000002.1"/>
</dbReference>
<evidence type="ECO:0000313" key="6">
    <source>
        <dbReference type="Proteomes" id="UP000307749"/>
    </source>
</evidence>
<dbReference type="GO" id="GO:0016746">
    <property type="term" value="F:acyltransferase activity"/>
    <property type="evidence" value="ECO:0007669"/>
    <property type="project" value="UniProtKB-KW"/>
</dbReference>
<keyword evidence="1" id="KW-0808">Transferase</keyword>
<organism evidence="5 6">
    <name type="scientific">Metallibacterium scheffleri</name>
    <dbReference type="NCBI Taxonomy" id="993689"/>
    <lineage>
        <taxon>Bacteria</taxon>
        <taxon>Pseudomonadati</taxon>
        <taxon>Pseudomonadota</taxon>
        <taxon>Gammaproteobacteria</taxon>
        <taxon>Lysobacterales</taxon>
        <taxon>Rhodanobacteraceae</taxon>
        <taxon>Metallibacterium</taxon>
    </lineage>
</organism>
<dbReference type="GO" id="GO:0042619">
    <property type="term" value="P:poly-hydroxybutyrate biosynthetic process"/>
    <property type="evidence" value="ECO:0007669"/>
    <property type="project" value="InterPro"/>
</dbReference>
<dbReference type="Pfam" id="PF07167">
    <property type="entry name" value="PhaC_N"/>
    <property type="match status" value="1"/>
</dbReference>
<evidence type="ECO:0000313" key="5">
    <source>
        <dbReference type="EMBL" id="THD08147.1"/>
    </source>
</evidence>
<gene>
    <name evidence="5" type="ORF">B1806_13770</name>
</gene>
<dbReference type="InterPro" id="IPR051321">
    <property type="entry name" value="PHA/PHB_synthase"/>
</dbReference>
<evidence type="ECO:0000256" key="1">
    <source>
        <dbReference type="ARBA" id="ARBA00022679"/>
    </source>
</evidence>
<dbReference type="EMBL" id="MWQO01000052">
    <property type="protein sequence ID" value="THD08147.1"/>
    <property type="molecule type" value="Genomic_DNA"/>
</dbReference>
<dbReference type="PANTHER" id="PTHR36837">
    <property type="entry name" value="POLY(3-HYDROXYALKANOATE) POLYMERASE SUBUNIT PHAC"/>
    <property type="match status" value="1"/>
</dbReference>
<dbReference type="OrthoDB" id="7208816at2"/>
<feature type="domain" description="Poly-beta-hydroxybutyrate polymerase N-terminal" evidence="3">
    <location>
        <begin position="108"/>
        <end position="276"/>
    </location>
</feature>
<proteinExistence type="predicted"/>
<dbReference type="Pfam" id="PF12551">
    <property type="entry name" value="PHBC_N"/>
    <property type="match status" value="1"/>
</dbReference>
<evidence type="ECO:0000256" key="2">
    <source>
        <dbReference type="ARBA" id="ARBA00023315"/>
    </source>
</evidence>
<dbReference type="InterPro" id="IPR010941">
    <property type="entry name" value="PhaC_N"/>
</dbReference>
<keyword evidence="6" id="KW-1185">Reference proteome</keyword>
<reference evidence="5 6" key="1">
    <citation type="submission" date="2017-02" db="EMBL/GenBank/DDBJ databases">
        <title>Whole genome sequencing of Metallibacterium scheffleri DSM 24874 (T).</title>
        <authorList>
            <person name="Kumar S."/>
            <person name="Patil P."/>
            <person name="Patil P.B."/>
        </authorList>
    </citation>
    <scope>NUCLEOTIDE SEQUENCE [LARGE SCALE GENOMIC DNA]</scope>
    <source>
        <strain evidence="5 6">DSM 24874</strain>
    </source>
</reference>
<feature type="domain" description="Poly-beta-hydroxybutyrate polymerase N-terminal" evidence="4">
    <location>
        <begin position="27"/>
        <end position="66"/>
    </location>
</feature>
<dbReference type="SUPFAM" id="SSF53474">
    <property type="entry name" value="alpha/beta-Hydrolases"/>
    <property type="match status" value="1"/>
</dbReference>
<sequence length="596" mass="65967">MNDHPTSSPNATASMQPLMAQPQATVPPLDRSVHAALARFTFGLSPAALAQASMDWRLHLAGSPMKRMELASELAQALANGVVDWMRALQGHALVNNDAGDPALQVPDQRFADPAWQRYPFNLYAHAFLQQQAWWQHATSGVRGVSGHHEQMVAFMARQWLDMLAPTNSPFTNPEVIEATLKSNGMNLLEGSKLCMDDMQRALGGLPPAGSEHFIPGRQVAITPGKVVLRNRLAELIQYSPSTPQVHAEPVLIVPAWIMKYYILDLSPGNSLVKYLVDQGHTVFMISWKNPDAGDRDLGMDDYLTLGPLAALDAVQRIVPGRKVHAAGYCLGGTLLAIAAAALAAQNDTRLATVTMLASQTDFTEPGELSLFIDESQVTFLEDMMWGPGYLDGTQMAGAFQMLRSYDLIWSRITRDYLLGQRRPPNDLMAWNSDATRMPFRMHSEYLRGLYLRNDLAEGRWKVNGQAVAVEDITQPWFVIGTESDHVAPWRSVYKIHLLTDRDVTFVLTSGGHNAGIVSEPGHPRRHYRWATHAQGAPFIAPEQWLQQAQPEQGSWWPRWHDWLAAHGSGLVAPPRMGAPELPPLADAPGSYVLQR</sequence>
<dbReference type="STRING" id="993689.GCA_002077135_02264"/>
<accession>A0A4S3KHG5</accession>
<dbReference type="Gene3D" id="3.40.50.1820">
    <property type="entry name" value="alpha/beta hydrolase"/>
    <property type="match status" value="1"/>
</dbReference>
<keyword evidence="2" id="KW-0012">Acyltransferase</keyword>
<protein>
    <submittedName>
        <fullName evidence="5">Poly-beta-hydroxybutyrate polymerase</fullName>
    </submittedName>
</protein>
<evidence type="ECO:0000259" key="4">
    <source>
        <dbReference type="Pfam" id="PF12551"/>
    </source>
</evidence>
<dbReference type="InterPro" id="IPR022211">
    <property type="entry name" value="PHBC_N"/>
</dbReference>
<comment type="caution">
    <text evidence="5">The sequence shown here is derived from an EMBL/GenBank/DDBJ whole genome shotgun (WGS) entry which is preliminary data.</text>
</comment>
<dbReference type="InterPro" id="IPR029058">
    <property type="entry name" value="AB_hydrolase_fold"/>
</dbReference>
<dbReference type="Proteomes" id="UP000307749">
    <property type="component" value="Unassembled WGS sequence"/>
</dbReference>
<evidence type="ECO:0000259" key="3">
    <source>
        <dbReference type="Pfam" id="PF07167"/>
    </source>
</evidence>
<dbReference type="AlphaFoldDB" id="A0A4S3KHG5"/>
<dbReference type="PANTHER" id="PTHR36837:SF5">
    <property type="entry name" value="POLY-3-HYDROXYBUTYRATE SYNTHASE"/>
    <property type="match status" value="1"/>
</dbReference>
<name>A0A4S3KHG5_9GAMM</name>